<dbReference type="InterPro" id="IPR042070">
    <property type="entry name" value="PucR_C-HTH_sf"/>
</dbReference>
<dbReference type="EMBL" id="VJZE01000442">
    <property type="protein sequence ID" value="MPY45362.1"/>
    <property type="molecule type" value="Genomic_DNA"/>
</dbReference>
<evidence type="ECO:0000313" key="2">
    <source>
        <dbReference type="EMBL" id="MPY45362.1"/>
    </source>
</evidence>
<dbReference type="Proteomes" id="UP000326979">
    <property type="component" value="Unassembled WGS sequence"/>
</dbReference>
<gene>
    <name evidence="2" type="ORF">FNH04_37320</name>
</gene>
<dbReference type="AlphaFoldDB" id="A0A5N8WDZ9"/>
<dbReference type="Pfam" id="PF13556">
    <property type="entry name" value="HTH_30"/>
    <property type="match status" value="1"/>
</dbReference>
<dbReference type="PANTHER" id="PTHR33744">
    <property type="entry name" value="CARBOHYDRATE DIACID REGULATOR"/>
    <property type="match status" value="1"/>
</dbReference>
<feature type="domain" description="PucR C-terminal helix-turn-helix" evidence="1">
    <location>
        <begin position="214"/>
        <end position="271"/>
    </location>
</feature>
<dbReference type="InterPro" id="IPR025736">
    <property type="entry name" value="PucR_C-HTH_dom"/>
</dbReference>
<organism evidence="2 3">
    <name type="scientific">Streptomyces phyllanthi</name>
    <dbReference type="NCBI Taxonomy" id="1803180"/>
    <lineage>
        <taxon>Bacteria</taxon>
        <taxon>Bacillati</taxon>
        <taxon>Actinomycetota</taxon>
        <taxon>Actinomycetes</taxon>
        <taxon>Kitasatosporales</taxon>
        <taxon>Streptomycetaceae</taxon>
        <taxon>Streptomyces</taxon>
    </lineage>
</organism>
<accession>A0A5N8WDZ9</accession>
<reference evidence="2 3" key="1">
    <citation type="submission" date="2019-07" db="EMBL/GenBank/DDBJ databases">
        <title>New species of Amycolatopsis and Streptomyces.</title>
        <authorList>
            <person name="Duangmal K."/>
            <person name="Teo W.F.A."/>
            <person name="Lipun K."/>
        </authorList>
    </citation>
    <scope>NUCLEOTIDE SEQUENCE [LARGE SCALE GENOMIC DNA]</scope>
    <source>
        <strain evidence="2 3">TISTR 2346</strain>
    </source>
</reference>
<proteinExistence type="predicted"/>
<protein>
    <recommendedName>
        <fullName evidence="1">PucR C-terminal helix-turn-helix domain-containing protein</fullName>
    </recommendedName>
</protein>
<dbReference type="InterPro" id="IPR051448">
    <property type="entry name" value="CdaR-like_regulators"/>
</dbReference>
<comment type="caution">
    <text evidence="2">The sequence shown here is derived from an EMBL/GenBank/DDBJ whole genome shotgun (WGS) entry which is preliminary data.</text>
</comment>
<name>A0A5N8WDZ9_9ACTN</name>
<dbReference type="OrthoDB" id="4571023at2"/>
<sequence length="294" mass="31141">MWSGCSCDDGPVVCTGRRRRAAAPPGARTTCMTLQPLLLQPVQPVQQVQPVQSVQPVHPVLLPGFVGLPESVSPITPPRTWAVLGVQALGCTDHALTRVFGRLCGAGTQIRLRGGRGTVLAPAGDWQQALRLARRIRADLGDAVWISVTWRPYEELARGVREAEDVLRVVCALGRRPGVHQLDDVAVEFAVASNPEVSRRLIALIEPVVTRPELLRTLEALIAADGNRARAAADLIIHRSTIDYRLGRIEALTGHSPTRIHGLQTLCTALAAHTLAGAGAGAGAGARSAAASAV</sequence>
<dbReference type="Gene3D" id="1.10.10.2840">
    <property type="entry name" value="PucR C-terminal helix-turn-helix domain"/>
    <property type="match status" value="1"/>
</dbReference>
<evidence type="ECO:0000259" key="1">
    <source>
        <dbReference type="Pfam" id="PF13556"/>
    </source>
</evidence>
<keyword evidence="3" id="KW-1185">Reference proteome</keyword>
<evidence type="ECO:0000313" key="3">
    <source>
        <dbReference type="Proteomes" id="UP000326979"/>
    </source>
</evidence>